<dbReference type="PANTHER" id="PTHR47597:SF1">
    <property type="entry name" value="IS A MEMBER OF THE PF|00364 BIOTIN-REQUIRING ENZYMES FAMILY-RELATED"/>
    <property type="match status" value="1"/>
</dbReference>
<gene>
    <name evidence="3" type="ORF">WJX73_010654</name>
</gene>
<dbReference type="SUPFAM" id="SSF51230">
    <property type="entry name" value="Single hybrid motif"/>
    <property type="match status" value="1"/>
</dbReference>
<dbReference type="Gene3D" id="2.40.50.100">
    <property type="match status" value="1"/>
</dbReference>
<dbReference type="InterPro" id="IPR053217">
    <property type="entry name" value="ACC_Biotin_Carrier"/>
</dbReference>
<dbReference type="InterPro" id="IPR011053">
    <property type="entry name" value="Single_hybrid_motif"/>
</dbReference>
<proteinExistence type="predicted"/>
<feature type="region of interest" description="Disordered" evidence="1">
    <location>
        <begin position="145"/>
        <end position="174"/>
    </location>
</feature>
<organism evidence="3 4">
    <name type="scientific">Symbiochloris irregularis</name>
    <dbReference type="NCBI Taxonomy" id="706552"/>
    <lineage>
        <taxon>Eukaryota</taxon>
        <taxon>Viridiplantae</taxon>
        <taxon>Chlorophyta</taxon>
        <taxon>core chlorophytes</taxon>
        <taxon>Trebouxiophyceae</taxon>
        <taxon>Trebouxiales</taxon>
        <taxon>Trebouxiaceae</taxon>
        <taxon>Symbiochloris</taxon>
    </lineage>
</organism>
<name>A0AAW1PQQ7_9CHLO</name>
<dbReference type="CDD" id="cd06850">
    <property type="entry name" value="biotinyl_domain"/>
    <property type="match status" value="1"/>
</dbReference>
<feature type="domain" description="Lipoyl-binding" evidence="2">
    <location>
        <begin position="199"/>
        <end position="255"/>
    </location>
</feature>
<evidence type="ECO:0000313" key="4">
    <source>
        <dbReference type="Proteomes" id="UP001465755"/>
    </source>
</evidence>
<comment type="caution">
    <text evidence="3">The sequence shown here is derived from an EMBL/GenBank/DDBJ whole genome shotgun (WGS) entry which is preliminary data.</text>
</comment>
<dbReference type="EMBL" id="JALJOQ010000013">
    <property type="protein sequence ID" value="KAK9810943.1"/>
    <property type="molecule type" value="Genomic_DNA"/>
</dbReference>
<evidence type="ECO:0000259" key="2">
    <source>
        <dbReference type="Pfam" id="PF00364"/>
    </source>
</evidence>
<evidence type="ECO:0000313" key="3">
    <source>
        <dbReference type="EMBL" id="KAK9810943.1"/>
    </source>
</evidence>
<dbReference type="Pfam" id="PF00364">
    <property type="entry name" value="Biotin_lipoyl"/>
    <property type="match status" value="1"/>
</dbReference>
<dbReference type="InterPro" id="IPR000089">
    <property type="entry name" value="Biotin_lipoyl"/>
</dbReference>
<dbReference type="PANTHER" id="PTHR47597">
    <property type="entry name" value="IS A MEMBER OF THE PF|00364 BIOTIN-REQUIRING ENZYMES FAMILY-RELATED"/>
    <property type="match status" value="1"/>
</dbReference>
<accession>A0AAW1PQQ7</accession>
<protein>
    <recommendedName>
        <fullName evidence="2">Lipoyl-binding domain-containing protein</fullName>
    </recommendedName>
</protein>
<sequence length="270" mass="28890">MSAFAHAAFSGRCLPGAQARGQSLVPKAFNSRRNGKHSGEIARPTTQLAAIQVLDPEETVSSGRISDADLDFEDSGPPGLSTQQVQSLLSIICNETELAEVELKIGNFDLKMRRSAGAEAMTSANSQMPAYPQFVGSPFMSTASMDQGDFNLQPAQETAPPAGASTDEEDEDESTVYIESHKVGIMRRGRYVKGKKVGKGPIADVGTKVKKGQVVAFVEQLGTFVPIEAQQPGEIVSFVCEEGSSVEYKQQLIELAPFFGGHIIGDKKHA</sequence>
<evidence type="ECO:0000256" key="1">
    <source>
        <dbReference type="SAM" id="MobiDB-lite"/>
    </source>
</evidence>
<keyword evidence="4" id="KW-1185">Reference proteome</keyword>
<dbReference type="AlphaFoldDB" id="A0AAW1PQQ7"/>
<reference evidence="3 4" key="1">
    <citation type="journal article" date="2024" name="Nat. Commun.">
        <title>Phylogenomics reveals the evolutionary origins of lichenization in chlorophyte algae.</title>
        <authorList>
            <person name="Puginier C."/>
            <person name="Libourel C."/>
            <person name="Otte J."/>
            <person name="Skaloud P."/>
            <person name="Haon M."/>
            <person name="Grisel S."/>
            <person name="Petersen M."/>
            <person name="Berrin J.G."/>
            <person name="Delaux P.M."/>
            <person name="Dal Grande F."/>
            <person name="Keller J."/>
        </authorList>
    </citation>
    <scope>NUCLEOTIDE SEQUENCE [LARGE SCALE GENOMIC DNA]</scope>
    <source>
        <strain evidence="3 4">SAG 2036</strain>
    </source>
</reference>
<dbReference type="Proteomes" id="UP001465755">
    <property type="component" value="Unassembled WGS sequence"/>
</dbReference>